<feature type="transmembrane region" description="Helical" evidence="9">
    <location>
        <begin position="363"/>
        <end position="381"/>
    </location>
</feature>
<dbReference type="FunFam" id="1.20.1250.20:FF:000078">
    <property type="entry name" value="MFS maltose transporter, putative"/>
    <property type="match status" value="1"/>
</dbReference>
<dbReference type="InterPro" id="IPR050360">
    <property type="entry name" value="MFS_Sugar_Transporters"/>
</dbReference>
<evidence type="ECO:0000313" key="11">
    <source>
        <dbReference type="EMBL" id="EXF85287.1"/>
    </source>
</evidence>
<protein>
    <recommendedName>
        <fullName evidence="10">Major facilitator superfamily (MFS) profile domain-containing protein</fullName>
    </recommendedName>
</protein>
<feature type="transmembrane region" description="Helical" evidence="9">
    <location>
        <begin position="201"/>
        <end position="222"/>
    </location>
</feature>
<dbReference type="GO" id="GO:0005351">
    <property type="term" value="F:carbohydrate:proton symporter activity"/>
    <property type="evidence" value="ECO:0007669"/>
    <property type="project" value="TreeGrafter"/>
</dbReference>
<dbReference type="PANTHER" id="PTHR48022">
    <property type="entry name" value="PLASTIDIC GLUCOSE TRANSPORTER 4"/>
    <property type="match status" value="1"/>
</dbReference>
<dbReference type="Proteomes" id="UP000020467">
    <property type="component" value="Unassembled WGS sequence"/>
</dbReference>
<keyword evidence="5 9" id="KW-1133">Transmembrane helix</keyword>
<keyword evidence="4 9" id="KW-0812">Transmembrane</keyword>
<evidence type="ECO:0000256" key="5">
    <source>
        <dbReference type="ARBA" id="ARBA00022989"/>
    </source>
</evidence>
<dbReference type="EMBL" id="JARH01000107">
    <property type="protein sequence ID" value="EXF85287.1"/>
    <property type="molecule type" value="Genomic_DNA"/>
</dbReference>
<feature type="transmembrane region" description="Helical" evidence="9">
    <location>
        <begin position="415"/>
        <end position="441"/>
    </location>
</feature>
<evidence type="ECO:0000256" key="3">
    <source>
        <dbReference type="ARBA" id="ARBA00022448"/>
    </source>
</evidence>
<dbReference type="KEGG" id="cfj:CFIO01_12400"/>
<keyword evidence="12" id="KW-1185">Reference proteome</keyword>
<gene>
    <name evidence="11" type="ORF">CFIO01_12400</name>
</gene>
<dbReference type="AlphaFoldDB" id="A0A010QYJ3"/>
<feature type="transmembrane region" description="Helical" evidence="9">
    <location>
        <begin position="453"/>
        <end position="472"/>
    </location>
</feature>
<evidence type="ECO:0000256" key="8">
    <source>
        <dbReference type="SAM" id="MobiDB-lite"/>
    </source>
</evidence>
<dbReference type="HOGENOM" id="CLU_001265_11_5_1"/>
<evidence type="ECO:0000256" key="4">
    <source>
        <dbReference type="ARBA" id="ARBA00022692"/>
    </source>
</evidence>
<dbReference type="eggNOG" id="KOG0254">
    <property type="taxonomic scope" value="Eukaryota"/>
</dbReference>
<comment type="similarity">
    <text evidence="2 7">Belongs to the major facilitator superfamily. Sugar transporter (TC 2.A.1.1) family.</text>
</comment>
<name>A0A010QYJ3_9PEZI</name>
<dbReference type="GO" id="GO:0016020">
    <property type="term" value="C:membrane"/>
    <property type="evidence" value="ECO:0007669"/>
    <property type="project" value="UniProtKB-SubCell"/>
</dbReference>
<dbReference type="InterPro" id="IPR036259">
    <property type="entry name" value="MFS_trans_sf"/>
</dbReference>
<reference evidence="11 12" key="1">
    <citation type="submission" date="2014-02" db="EMBL/GenBank/DDBJ databases">
        <title>The genome sequence of Colletotrichum fioriniae PJ7.</title>
        <authorList>
            <person name="Baroncelli R."/>
            <person name="Thon M.R."/>
        </authorList>
    </citation>
    <scope>NUCLEOTIDE SEQUENCE [LARGE SCALE GENOMIC DNA]</scope>
    <source>
        <strain evidence="11 12">PJ7</strain>
    </source>
</reference>
<feature type="transmembrane region" description="Helical" evidence="9">
    <location>
        <begin position="388"/>
        <end position="409"/>
    </location>
</feature>
<dbReference type="InterPro" id="IPR020846">
    <property type="entry name" value="MFS_dom"/>
</dbReference>
<feature type="transmembrane region" description="Helical" evidence="9">
    <location>
        <begin position="167"/>
        <end position="189"/>
    </location>
</feature>
<dbReference type="Pfam" id="PF00083">
    <property type="entry name" value="Sugar_tr"/>
    <property type="match status" value="1"/>
</dbReference>
<evidence type="ECO:0000256" key="6">
    <source>
        <dbReference type="ARBA" id="ARBA00023136"/>
    </source>
</evidence>
<feature type="transmembrane region" description="Helical" evidence="9">
    <location>
        <begin position="325"/>
        <end position="343"/>
    </location>
</feature>
<accession>A0A010QYJ3</accession>
<dbReference type="SUPFAM" id="SSF103473">
    <property type="entry name" value="MFS general substrate transporter"/>
    <property type="match status" value="1"/>
</dbReference>
<sequence length="542" mass="60580">MSSIHEKPMSSVQEVQDKEIPDTIASNPEAKAARDYEEHHNYMQTVSKYLPAIKWSIFFAMTIVGEGYDLALMGNFFSLDQFQNLFGYAPQGGAVKEIPTLWQSLILTSSQAGQVAAMYFAGLSMDRFGYRKTMMFSLGTIMVLLLVNFFAPAVLPTGGYKAGLGMIFAGEFLLGLPWGAFQACVLPYASDISPLKLRPTLTTFVSMCWIFGQLFSTAAIKGVTNIESNDLMAYRIPVGIQWIWPLPVLLCVFLAPESPWWLMRQSRSDLARNSLARLNKDPTYPVDGQVKVLELTNEQEKSSQEDSNITYLECFRGTNLRRTMIVVTMNLTQQLCGSALMFYSAKLYQKAGMSSSKSYDFTLIQYAIGIIGIVSSWPLMNYVGRRTIWLWGLMGSIVLMTGVGVLGFHSDSHPAVPWVIAVMLVIFTGVYNLSIGPLVYAINPEIPSTRQKAKTLVIGRVAYLIAGQFNMWLLPRMLENAPNGWGLGPRTALVYAAINAAFYVWAYFCLPEVRDRTQAEMDELFKLNIPARKFRSTELTAE</sequence>
<dbReference type="PROSITE" id="PS50850">
    <property type="entry name" value="MFS"/>
    <property type="match status" value="1"/>
</dbReference>
<feature type="transmembrane region" description="Helical" evidence="9">
    <location>
        <begin position="492"/>
        <end position="510"/>
    </location>
</feature>
<feature type="transmembrane region" description="Helical" evidence="9">
    <location>
        <begin position="134"/>
        <end position="155"/>
    </location>
</feature>
<dbReference type="NCBIfam" id="TIGR00879">
    <property type="entry name" value="SP"/>
    <property type="match status" value="1"/>
</dbReference>
<feature type="transmembrane region" description="Helical" evidence="9">
    <location>
        <begin position="242"/>
        <end position="262"/>
    </location>
</feature>
<evidence type="ECO:0000256" key="9">
    <source>
        <dbReference type="SAM" id="Phobius"/>
    </source>
</evidence>
<evidence type="ECO:0000256" key="2">
    <source>
        <dbReference type="ARBA" id="ARBA00010992"/>
    </source>
</evidence>
<feature type="region of interest" description="Disordered" evidence="8">
    <location>
        <begin position="1"/>
        <end position="29"/>
    </location>
</feature>
<evidence type="ECO:0000256" key="7">
    <source>
        <dbReference type="RuleBase" id="RU003346"/>
    </source>
</evidence>
<evidence type="ECO:0000256" key="1">
    <source>
        <dbReference type="ARBA" id="ARBA00004141"/>
    </source>
</evidence>
<dbReference type="InterPro" id="IPR005828">
    <property type="entry name" value="MFS_sugar_transport-like"/>
</dbReference>
<dbReference type="InterPro" id="IPR003663">
    <property type="entry name" value="Sugar/inositol_transpt"/>
</dbReference>
<keyword evidence="6 9" id="KW-0472">Membrane</keyword>
<evidence type="ECO:0000259" key="10">
    <source>
        <dbReference type="PROSITE" id="PS50850"/>
    </source>
</evidence>
<dbReference type="PANTHER" id="PTHR48022:SF5">
    <property type="entry name" value="ALPHA-GLUCOSIDES PERMEASE MPH2-RELATED"/>
    <property type="match status" value="1"/>
</dbReference>
<dbReference type="OrthoDB" id="4540492at2759"/>
<organism evidence="11 12">
    <name type="scientific">Colletotrichum fioriniae PJ7</name>
    <dbReference type="NCBI Taxonomy" id="1445577"/>
    <lineage>
        <taxon>Eukaryota</taxon>
        <taxon>Fungi</taxon>
        <taxon>Dikarya</taxon>
        <taxon>Ascomycota</taxon>
        <taxon>Pezizomycotina</taxon>
        <taxon>Sordariomycetes</taxon>
        <taxon>Hypocreomycetidae</taxon>
        <taxon>Glomerellales</taxon>
        <taxon>Glomerellaceae</taxon>
        <taxon>Colletotrichum</taxon>
        <taxon>Colletotrichum acutatum species complex</taxon>
    </lineage>
</organism>
<comment type="subcellular location">
    <subcellularLocation>
        <location evidence="1">Membrane</location>
        <topology evidence="1">Multi-pass membrane protein</topology>
    </subcellularLocation>
</comment>
<evidence type="ECO:0000313" key="12">
    <source>
        <dbReference type="Proteomes" id="UP000020467"/>
    </source>
</evidence>
<proteinExistence type="inferred from homology"/>
<comment type="caution">
    <text evidence="11">The sequence shown here is derived from an EMBL/GenBank/DDBJ whole genome shotgun (WGS) entry which is preliminary data.</text>
</comment>
<keyword evidence="3 7" id="KW-0813">Transport</keyword>
<dbReference type="Gene3D" id="1.20.1250.20">
    <property type="entry name" value="MFS general substrate transporter like domains"/>
    <property type="match status" value="1"/>
</dbReference>
<feature type="domain" description="Major facilitator superfamily (MFS) profile" evidence="10">
    <location>
        <begin position="55"/>
        <end position="514"/>
    </location>
</feature>